<accession>A0ABQ5USE7</accession>
<dbReference type="InterPro" id="IPR050498">
    <property type="entry name" value="Ycf3"/>
</dbReference>
<dbReference type="PANTHER" id="PTHR44858">
    <property type="entry name" value="TETRATRICOPEPTIDE REPEAT PROTEIN 6"/>
    <property type="match status" value="1"/>
</dbReference>
<gene>
    <name evidence="4" type="ORF">GCM10007879_20630</name>
</gene>
<evidence type="ECO:0008006" key="6">
    <source>
        <dbReference type="Google" id="ProtNLM"/>
    </source>
</evidence>
<keyword evidence="5" id="KW-1185">Reference proteome</keyword>
<dbReference type="InterPro" id="IPR019734">
    <property type="entry name" value="TPR_rpt"/>
</dbReference>
<dbReference type="EMBL" id="BSNI01000002">
    <property type="protein sequence ID" value="GLQ17814.1"/>
    <property type="molecule type" value="Genomic_DNA"/>
</dbReference>
<evidence type="ECO:0000256" key="2">
    <source>
        <dbReference type="ARBA" id="ARBA00022803"/>
    </source>
</evidence>
<dbReference type="Proteomes" id="UP001161405">
    <property type="component" value="Unassembled WGS sequence"/>
</dbReference>
<organism evidence="4 5">
    <name type="scientific">Maritalea porphyrae</name>
    <dbReference type="NCBI Taxonomy" id="880732"/>
    <lineage>
        <taxon>Bacteria</taxon>
        <taxon>Pseudomonadati</taxon>
        <taxon>Pseudomonadota</taxon>
        <taxon>Alphaproteobacteria</taxon>
        <taxon>Hyphomicrobiales</taxon>
        <taxon>Devosiaceae</taxon>
        <taxon>Maritalea</taxon>
    </lineage>
</organism>
<feature type="repeat" description="TPR" evidence="3">
    <location>
        <begin position="466"/>
        <end position="499"/>
    </location>
</feature>
<comment type="caution">
    <text evidence="4">The sequence shown here is derived from an EMBL/GenBank/DDBJ whole genome shotgun (WGS) entry which is preliminary data.</text>
</comment>
<proteinExistence type="predicted"/>
<reference evidence="4" key="1">
    <citation type="journal article" date="2014" name="Int. J. Syst. Evol. Microbiol.">
        <title>Complete genome of a new Firmicutes species belonging to the dominant human colonic microbiota ('Ruminococcus bicirculans') reveals two chromosomes and a selective capacity to utilize plant glucans.</title>
        <authorList>
            <consortium name="NISC Comparative Sequencing Program"/>
            <person name="Wegmann U."/>
            <person name="Louis P."/>
            <person name="Goesmann A."/>
            <person name="Henrissat B."/>
            <person name="Duncan S.H."/>
            <person name="Flint H.J."/>
        </authorList>
    </citation>
    <scope>NUCLEOTIDE SEQUENCE</scope>
    <source>
        <strain evidence="4">NBRC 107169</strain>
    </source>
</reference>
<evidence type="ECO:0000313" key="5">
    <source>
        <dbReference type="Proteomes" id="UP001161405"/>
    </source>
</evidence>
<keyword evidence="2 3" id="KW-0802">TPR repeat</keyword>
<feature type="repeat" description="TPR" evidence="3">
    <location>
        <begin position="397"/>
        <end position="430"/>
    </location>
</feature>
<dbReference type="InterPro" id="IPR011990">
    <property type="entry name" value="TPR-like_helical_dom_sf"/>
</dbReference>
<name>A0ABQ5USE7_9HYPH</name>
<evidence type="ECO:0000256" key="1">
    <source>
        <dbReference type="ARBA" id="ARBA00022737"/>
    </source>
</evidence>
<protein>
    <recommendedName>
        <fullName evidence="6">Tetratricopeptide repeat protein</fullName>
    </recommendedName>
</protein>
<dbReference type="Gene3D" id="1.25.40.10">
    <property type="entry name" value="Tetratricopeptide repeat domain"/>
    <property type="match status" value="3"/>
</dbReference>
<dbReference type="Pfam" id="PF13424">
    <property type="entry name" value="TPR_12"/>
    <property type="match status" value="1"/>
</dbReference>
<dbReference type="SUPFAM" id="SSF48452">
    <property type="entry name" value="TPR-like"/>
    <property type="match status" value="2"/>
</dbReference>
<keyword evidence="1" id="KW-0677">Repeat</keyword>
<dbReference type="SMART" id="SM00028">
    <property type="entry name" value="TPR"/>
    <property type="match status" value="6"/>
</dbReference>
<reference evidence="4" key="2">
    <citation type="submission" date="2023-01" db="EMBL/GenBank/DDBJ databases">
        <title>Draft genome sequence of Maritalea porphyrae strain NBRC 107169.</title>
        <authorList>
            <person name="Sun Q."/>
            <person name="Mori K."/>
        </authorList>
    </citation>
    <scope>NUCLEOTIDE SEQUENCE</scope>
    <source>
        <strain evidence="4">NBRC 107169</strain>
    </source>
</reference>
<sequence>MALGACTASVAQEMPNTEGFRVVQTSTSGSFLAGRGAYEDRRAKVAANYFEDALDSNWDNLVLQERAFKALLASGQVEKAEAIARRLVEAAPNYEVAKLVLGAVALKERRYKSVEKDLSGSSLNTLYGITSNVILAWSYIGNGKPELGYRTVEAITQDGFKNFLVFQRALMADVGGNKQMARSLYEQAYDADPFVFSIVEAYARFLANNGEFDQSLEVIERVLERGVTNIELEQLAQKVRAKKRPGRMTENAQEGAAELLRGLSSALSREGASEPSLMLVRVAGYMNPKSVQIAFATADFLERAERYEQANEIYESIPQSSLHYHSALVRSAENLRELERSAEAIKRLNNIVAIEPDNLVAITALGDTLRFEKQYEEAEKAYTRVLDMTGGERLIDWHLYYVRGIAFERQKKWDQAEADFKRALALYPDQPQVLNYLGYSWVDQGMNLEQALGMIETAVSLRPNDGYIVDSLGWAYYKLGRYEDAVETLERANRLTPSDPTISDHLGDAYWQVGRKREAGFQWAKAKEMDPDEELLEKLDAKLAEGLIADAG</sequence>
<dbReference type="Pfam" id="PF13414">
    <property type="entry name" value="TPR_11"/>
    <property type="match status" value="1"/>
</dbReference>
<dbReference type="PROSITE" id="PS50005">
    <property type="entry name" value="TPR"/>
    <property type="match status" value="2"/>
</dbReference>
<dbReference type="PANTHER" id="PTHR44858:SF1">
    <property type="entry name" value="UDP-N-ACETYLGLUCOSAMINE--PEPTIDE N-ACETYLGLUCOSAMINYLTRANSFERASE SPINDLY-RELATED"/>
    <property type="match status" value="1"/>
</dbReference>
<evidence type="ECO:0000256" key="3">
    <source>
        <dbReference type="PROSITE-ProRule" id="PRU00339"/>
    </source>
</evidence>
<evidence type="ECO:0000313" key="4">
    <source>
        <dbReference type="EMBL" id="GLQ17814.1"/>
    </source>
</evidence>